<evidence type="ECO:0000313" key="1">
    <source>
        <dbReference type="EMBL" id="PON99232.1"/>
    </source>
</evidence>
<reference evidence="2" key="1">
    <citation type="submission" date="2016-06" db="EMBL/GenBank/DDBJ databases">
        <title>Parallel loss of symbiosis genes in relatives of nitrogen-fixing non-legume Parasponia.</title>
        <authorList>
            <person name="Van Velzen R."/>
            <person name="Holmer R."/>
            <person name="Bu F."/>
            <person name="Rutten L."/>
            <person name="Van Zeijl A."/>
            <person name="Liu W."/>
            <person name="Santuari L."/>
            <person name="Cao Q."/>
            <person name="Sharma T."/>
            <person name="Shen D."/>
            <person name="Roswanjaya Y."/>
            <person name="Wardhani T."/>
            <person name="Kalhor M.S."/>
            <person name="Jansen J."/>
            <person name="Van den Hoogen J."/>
            <person name="Gungor B."/>
            <person name="Hartog M."/>
            <person name="Hontelez J."/>
            <person name="Verver J."/>
            <person name="Yang W.-C."/>
            <person name="Schijlen E."/>
            <person name="Repin R."/>
            <person name="Schilthuizen M."/>
            <person name="Schranz E."/>
            <person name="Heidstra R."/>
            <person name="Miyata K."/>
            <person name="Fedorova E."/>
            <person name="Kohlen W."/>
            <person name="Bisseling T."/>
            <person name="Smit S."/>
            <person name="Geurts R."/>
        </authorList>
    </citation>
    <scope>NUCLEOTIDE SEQUENCE [LARGE SCALE GENOMIC DNA]</scope>
    <source>
        <strain evidence="2">cv. RG33-2</strain>
    </source>
</reference>
<dbReference type="InParanoid" id="A0A2P5FN58"/>
<accession>A0A2P5FN58</accession>
<gene>
    <name evidence="1" type="ORF">TorRG33x02_050920</name>
</gene>
<comment type="caution">
    <text evidence="1">The sequence shown here is derived from an EMBL/GenBank/DDBJ whole genome shotgun (WGS) entry which is preliminary data.</text>
</comment>
<proteinExistence type="predicted"/>
<dbReference type="Proteomes" id="UP000237000">
    <property type="component" value="Unassembled WGS sequence"/>
</dbReference>
<dbReference type="EMBL" id="JXTC01000020">
    <property type="protein sequence ID" value="PON99232.1"/>
    <property type="molecule type" value="Genomic_DNA"/>
</dbReference>
<dbReference type="OrthoDB" id="10280624at2759"/>
<name>A0A2P5FN58_TREOI</name>
<evidence type="ECO:0000313" key="2">
    <source>
        <dbReference type="Proteomes" id="UP000237000"/>
    </source>
</evidence>
<protein>
    <submittedName>
        <fullName evidence="1">Uncharacterized protein</fullName>
    </submittedName>
</protein>
<keyword evidence="2" id="KW-1185">Reference proteome</keyword>
<sequence length="129" mass="14265">MSMAMQIDTDIEYSHTNHLRNSHVASANTGFKLQVDAHAEEFLAQQLGPIRHINPNDVISRLADPAIRTPDLTTAGQCSLNNVRNILAFLANMHLRRVTQSEEGVLGQCFGTLLCLQTCERDVGRKLAP</sequence>
<dbReference type="AlphaFoldDB" id="A0A2P5FN58"/>
<organism evidence="1 2">
    <name type="scientific">Trema orientale</name>
    <name type="common">Charcoal tree</name>
    <name type="synonym">Celtis orientalis</name>
    <dbReference type="NCBI Taxonomy" id="63057"/>
    <lineage>
        <taxon>Eukaryota</taxon>
        <taxon>Viridiplantae</taxon>
        <taxon>Streptophyta</taxon>
        <taxon>Embryophyta</taxon>
        <taxon>Tracheophyta</taxon>
        <taxon>Spermatophyta</taxon>
        <taxon>Magnoliopsida</taxon>
        <taxon>eudicotyledons</taxon>
        <taxon>Gunneridae</taxon>
        <taxon>Pentapetalae</taxon>
        <taxon>rosids</taxon>
        <taxon>fabids</taxon>
        <taxon>Rosales</taxon>
        <taxon>Cannabaceae</taxon>
        <taxon>Trema</taxon>
    </lineage>
</organism>